<name>A0ABN6LJY0_9BACT</name>
<dbReference type="InterPro" id="IPR025488">
    <property type="entry name" value="DUF4380"/>
</dbReference>
<evidence type="ECO:0008006" key="3">
    <source>
        <dbReference type="Google" id="ProtNLM"/>
    </source>
</evidence>
<protein>
    <recommendedName>
        <fullName evidence="3">DUF4380 domain-containing protein</fullName>
    </recommendedName>
</protein>
<dbReference type="Pfam" id="PF14315">
    <property type="entry name" value="DUF4380"/>
    <property type="match status" value="1"/>
</dbReference>
<dbReference type="Proteomes" id="UP001354989">
    <property type="component" value="Plasmid pPP4"/>
</dbReference>
<proteinExistence type="predicted"/>
<evidence type="ECO:0000313" key="1">
    <source>
        <dbReference type="EMBL" id="BDD01919.1"/>
    </source>
</evidence>
<organism evidence="1 2">
    <name type="scientific">Persicobacter psychrovividus</name>
    <dbReference type="NCBI Taxonomy" id="387638"/>
    <lineage>
        <taxon>Bacteria</taxon>
        <taxon>Pseudomonadati</taxon>
        <taxon>Bacteroidota</taxon>
        <taxon>Cytophagia</taxon>
        <taxon>Cytophagales</taxon>
        <taxon>Persicobacteraceae</taxon>
        <taxon>Persicobacter</taxon>
    </lineage>
</organism>
<gene>
    <name evidence="1" type="ORF">PEPS_41990</name>
</gene>
<accession>A0ABN6LJY0</accession>
<sequence length="310" mass="35302">MINLYILLSFLAFSNHKKVEDKVIEHGKIRIEVKANVGARLNQLYFDNIPLLVSDKEQEEYYGSTWWPSPQRDWHWPPPKSIDEGAYHYKQSATSAKMTSSPLKTSDLRLTKGIEIINDHKVRFTYEAENIGKENKTFGHWEITRLAKGGRVIFPAGSAFGDAEFATFPGLLYFKKDKNTEKLINPSVDCFDIPIKKGCGTIPHTDKTKLLADGQDGWAAYLNDGILLVKSFENTEIDRLAPTQGEVELFVNPDLDFIELEEHGAYQTVAPEQTSTWTVDWYMYKYPSNMPQDAASIKAFVEKNIKVNNL</sequence>
<keyword evidence="2" id="KW-1185">Reference proteome</keyword>
<dbReference type="EMBL" id="AP025296">
    <property type="protein sequence ID" value="BDD01919.1"/>
    <property type="molecule type" value="Genomic_DNA"/>
</dbReference>
<reference evidence="1 2" key="1">
    <citation type="submission" date="2021-12" db="EMBL/GenBank/DDBJ databases">
        <title>Genome sequencing of bacteria with rrn-lacking chromosome and rrn-plasmid.</title>
        <authorList>
            <person name="Anda M."/>
            <person name="Iwasaki W."/>
        </authorList>
    </citation>
    <scope>NUCLEOTIDE SEQUENCE [LARGE SCALE GENOMIC DNA]</scope>
    <source>
        <strain evidence="1 2">NBRC 101262</strain>
        <plasmid evidence="1 2">pPP4</plasmid>
    </source>
</reference>
<keyword evidence="1" id="KW-0614">Plasmid</keyword>
<evidence type="ECO:0000313" key="2">
    <source>
        <dbReference type="Proteomes" id="UP001354989"/>
    </source>
</evidence>
<geneLocation type="plasmid" evidence="1 2">
    <name>pPP4</name>
</geneLocation>